<gene>
    <name evidence="1" type="ORF">CZ814_03217</name>
</gene>
<evidence type="ECO:0000313" key="2">
    <source>
        <dbReference type="Proteomes" id="UP000191116"/>
    </source>
</evidence>
<accession>A0A1T4UGJ9</accession>
<sequence length="105" mass="12226">MSNEIDFIDRTDVKHITKFIHNIEQILIDADKIHDSNAPIKDQIDTQPVSAFTYIKAEVDNLTLVDNMDINHIIPAYSSLDDSIEFYYIYNCLREYTITLKESLN</sequence>
<proteinExistence type="predicted"/>
<name>A0A1T4UGJ9_9GAMM</name>
<protein>
    <submittedName>
        <fullName evidence="1">Uncharacterized protein</fullName>
    </submittedName>
</protein>
<dbReference type="EMBL" id="FUWP01000023">
    <property type="protein sequence ID" value="SKA51809.1"/>
    <property type="molecule type" value="Genomic_DNA"/>
</dbReference>
<dbReference type="Proteomes" id="UP000191116">
    <property type="component" value="Unassembled WGS sequence"/>
</dbReference>
<evidence type="ECO:0000313" key="1">
    <source>
        <dbReference type="EMBL" id="SKA51809.1"/>
    </source>
</evidence>
<dbReference type="RefSeq" id="WP_080175939.1">
    <property type="nucleotide sequence ID" value="NZ_AP024856.1"/>
</dbReference>
<dbReference type="OrthoDB" id="9864589at2"/>
<reference evidence="1 2" key="1">
    <citation type="submission" date="2017-02" db="EMBL/GenBank/DDBJ databases">
        <authorList>
            <person name="Peterson S.W."/>
        </authorList>
    </citation>
    <scope>NUCLEOTIDE SEQUENCE [LARGE SCALE GENOMIC DNA]</scope>
    <source>
        <strain evidence="1 2">CECT 9189</strain>
    </source>
</reference>
<dbReference type="AlphaFoldDB" id="A0A1T4UGJ9"/>
<organism evidence="1 2">
    <name type="scientific">Photobacterium toruni</name>
    <dbReference type="NCBI Taxonomy" id="1935446"/>
    <lineage>
        <taxon>Bacteria</taxon>
        <taxon>Pseudomonadati</taxon>
        <taxon>Pseudomonadota</taxon>
        <taxon>Gammaproteobacteria</taxon>
        <taxon>Vibrionales</taxon>
        <taxon>Vibrionaceae</taxon>
        <taxon>Photobacterium</taxon>
    </lineage>
</organism>